<accession>A0A5B0PPN0</accession>
<sequence>MVFLNDSDPAPAEFAYDKTHKVNSVIADQTVATQLTCIEMKNDLKELIEKLAEPAAQSNTPVDRMTNVDQYFPQLPAETAFKAFSFDERVVLSSATIYQNEKYQELFDCLEAHELKLTMELLPAEQTMFVTLHEHAQKVQRKISSNEDYQNLQAALLQMRIKRRQLEVKVEAQIRPKITAMPPHDNKEVSSSVGTSGSSSLIYPKI</sequence>
<organism evidence="2 3">
    <name type="scientific">Puccinia graminis f. sp. tritici</name>
    <dbReference type="NCBI Taxonomy" id="56615"/>
    <lineage>
        <taxon>Eukaryota</taxon>
        <taxon>Fungi</taxon>
        <taxon>Dikarya</taxon>
        <taxon>Basidiomycota</taxon>
        <taxon>Pucciniomycotina</taxon>
        <taxon>Pucciniomycetes</taxon>
        <taxon>Pucciniales</taxon>
        <taxon>Pucciniaceae</taxon>
        <taxon>Puccinia</taxon>
    </lineage>
</organism>
<keyword evidence="3" id="KW-1185">Reference proteome</keyword>
<reference evidence="2 3" key="1">
    <citation type="submission" date="2019-05" db="EMBL/GenBank/DDBJ databases">
        <title>Emergence of the Ug99 lineage of the wheat stem rust pathogen through somatic hybridization.</title>
        <authorList>
            <person name="Li F."/>
            <person name="Upadhyaya N.M."/>
            <person name="Sperschneider J."/>
            <person name="Matny O."/>
            <person name="Nguyen-Phuc H."/>
            <person name="Mago R."/>
            <person name="Raley C."/>
            <person name="Miller M.E."/>
            <person name="Silverstein K.A.T."/>
            <person name="Henningsen E."/>
            <person name="Hirsch C.D."/>
            <person name="Visser B."/>
            <person name="Pretorius Z.A."/>
            <person name="Steffenson B.J."/>
            <person name="Schwessinger B."/>
            <person name="Dodds P.N."/>
            <person name="Figueroa M."/>
        </authorList>
    </citation>
    <scope>NUCLEOTIDE SEQUENCE [LARGE SCALE GENOMIC DNA]</scope>
    <source>
        <strain evidence="2">21-0</strain>
    </source>
</reference>
<evidence type="ECO:0000256" key="1">
    <source>
        <dbReference type="SAM" id="MobiDB-lite"/>
    </source>
</evidence>
<comment type="caution">
    <text evidence="2">The sequence shown here is derived from an EMBL/GenBank/DDBJ whole genome shotgun (WGS) entry which is preliminary data.</text>
</comment>
<proteinExistence type="predicted"/>
<protein>
    <submittedName>
        <fullName evidence="2">Uncharacterized protein</fullName>
    </submittedName>
</protein>
<gene>
    <name evidence="2" type="ORF">PGT21_000594</name>
</gene>
<feature type="compositionally biased region" description="Low complexity" evidence="1">
    <location>
        <begin position="189"/>
        <end position="200"/>
    </location>
</feature>
<feature type="region of interest" description="Disordered" evidence="1">
    <location>
        <begin position="180"/>
        <end position="206"/>
    </location>
</feature>
<evidence type="ECO:0000313" key="2">
    <source>
        <dbReference type="EMBL" id="KAA1102488.1"/>
    </source>
</evidence>
<dbReference type="AlphaFoldDB" id="A0A5B0PPN0"/>
<dbReference type="Proteomes" id="UP000324748">
    <property type="component" value="Unassembled WGS sequence"/>
</dbReference>
<evidence type="ECO:0000313" key="3">
    <source>
        <dbReference type="Proteomes" id="UP000324748"/>
    </source>
</evidence>
<name>A0A5B0PPN0_PUCGR</name>
<dbReference type="EMBL" id="VSWC01000044">
    <property type="protein sequence ID" value="KAA1102488.1"/>
    <property type="molecule type" value="Genomic_DNA"/>
</dbReference>